<protein>
    <submittedName>
        <fullName evidence="1">Uncharacterized protein</fullName>
    </submittedName>
</protein>
<gene>
    <name evidence="1" type="ORF">COU01_04375</name>
</gene>
<accession>A0A2H0UYQ2</accession>
<dbReference type="Proteomes" id="UP000228510">
    <property type="component" value="Unassembled WGS sequence"/>
</dbReference>
<dbReference type="EMBL" id="PFAT01000056">
    <property type="protein sequence ID" value="PIR91952.1"/>
    <property type="molecule type" value="Genomic_DNA"/>
</dbReference>
<proteinExistence type="predicted"/>
<reference evidence="2" key="1">
    <citation type="submission" date="2017-09" db="EMBL/GenBank/DDBJ databases">
        <title>Depth-based differentiation of microbial function through sediment-hosted aquifers and enrichment of novel symbionts in the deep terrestrial subsurface.</title>
        <authorList>
            <person name="Probst A.J."/>
            <person name="Ladd B."/>
            <person name="Jarett J.K."/>
            <person name="Geller-Mcgrath D.E."/>
            <person name="Sieber C.M.K."/>
            <person name="Emerson J.B."/>
            <person name="Anantharaman K."/>
            <person name="Thomas B.C."/>
            <person name="Malmstrom R."/>
            <person name="Stieglmeier M."/>
            <person name="Klingl A."/>
            <person name="Woyke T."/>
            <person name="Ryan C.M."/>
            <person name="Banfield J.F."/>
        </authorList>
    </citation>
    <scope>NUCLEOTIDE SEQUENCE [LARGE SCALE GENOMIC DNA]</scope>
</reference>
<dbReference type="AlphaFoldDB" id="A0A2H0UYQ2"/>
<evidence type="ECO:0000313" key="2">
    <source>
        <dbReference type="Proteomes" id="UP000228510"/>
    </source>
</evidence>
<evidence type="ECO:0000313" key="1">
    <source>
        <dbReference type="EMBL" id="PIR91952.1"/>
    </source>
</evidence>
<organism evidence="1 2">
    <name type="scientific">Candidatus Falkowbacteria bacterium CG10_big_fil_rev_8_21_14_0_10_44_15</name>
    <dbReference type="NCBI Taxonomy" id="1974569"/>
    <lineage>
        <taxon>Bacteria</taxon>
        <taxon>Candidatus Falkowiibacteriota</taxon>
    </lineage>
</organism>
<sequence>MDKLPYGDLTLHGCVKLTQVIESITTADLASLPLLTKKGDKKSPNNKGVPETIECVECAKAQKNL</sequence>
<comment type="caution">
    <text evidence="1">The sequence shown here is derived from an EMBL/GenBank/DDBJ whole genome shotgun (WGS) entry which is preliminary data.</text>
</comment>
<name>A0A2H0UYQ2_9BACT</name>